<name>A0A1R2BDB3_9CILI</name>
<organism evidence="2 3">
    <name type="scientific">Stentor coeruleus</name>
    <dbReference type="NCBI Taxonomy" id="5963"/>
    <lineage>
        <taxon>Eukaryota</taxon>
        <taxon>Sar</taxon>
        <taxon>Alveolata</taxon>
        <taxon>Ciliophora</taxon>
        <taxon>Postciliodesmatophora</taxon>
        <taxon>Heterotrichea</taxon>
        <taxon>Heterotrichida</taxon>
        <taxon>Stentoridae</taxon>
        <taxon>Stentor</taxon>
    </lineage>
</organism>
<evidence type="ECO:0000313" key="3">
    <source>
        <dbReference type="Proteomes" id="UP000187209"/>
    </source>
</evidence>
<comment type="caution">
    <text evidence="2">The sequence shown here is derived from an EMBL/GenBank/DDBJ whole genome shotgun (WGS) entry which is preliminary data.</text>
</comment>
<evidence type="ECO:0000313" key="2">
    <source>
        <dbReference type="EMBL" id="OMJ74756.1"/>
    </source>
</evidence>
<feature type="compositionally biased region" description="Polar residues" evidence="1">
    <location>
        <begin position="80"/>
        <end position="94"/>
    </location>
</feature>
<evidence type="ECO:0000256" key="1">
    <source>
        <dbReference type="SAM" id="MobiDB-lite"/>
    </source>
</evidence>
<protein>
    <submittedName>
        <fullName evidence="2">Uncharacterized protein</fullName>
    </submittedName>
</protein>
<dbReference type="EMBL" id="MPUH01000730">
    <property type="protein sequence ID" value="OMJ74756.1"/>
    <property type="molecule type" value="Genomic_DNA"/>
</dbReference>
<dbReference type="Proteomes" id="UP000187209">
    <property type="component" value="Unassembled WGS sequence"/>
</dbReference>
<sequence>MSYLTFKSAIDTKISMLSPVKTPKMPRIFRETFQNNISPSEHRLLVQRPSLLKHTVKPKEDLEVFKKIIEKSLNAAKTTRLNMQEVPKSQSRDASPQVKDKVKYKNKDHNTTGTFIKNRELKSKKVFKKSFTKENTFLKVTKCKSKVFLKQNYNKLLTTTKISDETDEDKLDYNLDMYC</sequence>
<reference evidence="2 3" key="1">
    <citation type="submission" date="2016-11" db="EMBL/GenBank/DDBJ databases">
        <title>The macronuclear genome of Stentor coeruleus: a giant cell with tiny introns.</title>
        <authorList>
            <person name="Slabodnick M."/>
            <person name="Ruby J.G."/>
            <person name="Reiff S.B."/>
            <person name="Swart E.C."/>
            <person name="Gosai S."/>
            <person name="Prabakaran S."/>
            <person name="Witkowska E."/>
            <person name="Larue G.E."/>
            <person name="Fisher S."/>
            <person name="Freeman R.M."/>
            <person name="Gunawardena J."/>
            <person name="Chu W."/>
            <person name="Stover N.A."/>
            <person name="Gregory B.D."/>
            <person name="Nowacki M."/>
            <person name="Derisi J."/>
            <person name="Roy S.W."/>
            <person name="Marshall W.F."/>
            <person name="Sood P."/>
        </authorList>
    </citation>
    <scope>NUCLEOTIDE SEQUENCE [LARGE SCALE GENOMIC DNA]</scope>
    <source>
        <strain evidence="2">WM001</strain>
    </source>
</reference>
<dbReference type="AlphaFoldDB" id="A0A1R2BDB3"/>
<keyword evidence="3" id="KW-1185">Reference proteome</keyword>
<feature type="region of interest" description="Disordered" evidence="1">
    <location>
        <begin position="80"/>
        <end position="101"/>
    </location>
</feature>
<proteinExistence type="predicted"/>
<accession>A0A1R2BDB3</accession>
<gene>
    <name evidence="2" type="ORF">SteCoe_26234</name>
</gene>